<dbReference type="Proteomes" id="UP000032679">
    <property type="component" value="Unassembled WGS sequence"/>
</dbReference>
<dbReference type="PANTHER" id="PTHR43668">
    <property type="entry name" value="ALLANTOINASE"/>
    <property type="match status" value="1"/>
</dbReference>
<dbReference type="InterPro" id="IPR011059">
    <property type="entry name" value="Metal-dep_hydrolase_composite"/>
</dbReference>
<dbReference type="GO" id="GO:0005737">
    <property type="term" value="C:cytoplasm"/>
    <property type="evidence" value="ECO:0007669"/>
    <property type="project" value="TreeGrafter"/>
</dbReference>
<dbReference type="AlphaFoldDB" id="A0A0D6MHE1"/>
<feature type="domain" description="Dihydroorotase catalytic" evidence="4">
    <location>
        <begin position="53"/>
        <end position="240"/>
    </location>
</feature>
<dbReference type="PANTHER" id="PTHR43668:SF2">
    <property type="entry name" value="ALLANTOINASE"/>
    <property type="match status" value="1"/>
</dbReference>
<sequence>MTTTVIHNVRLLDPSCDLDRTGHLLLRDGLIAGLGADGDVLPDDAERIDGEGCVLSPGLVDMRVAIGEPGSEYRETIASAARAAVAGGVTTMAVLPNAVPAIDDPALVRLLRARGDETGMVTIHPYGALTKGCAGQAMAELGLLQEAGAIGFTDGIRAIADTKQMRNLLSYARGIGATVVQHPEDPSLASGGCATAGALATRFGLPQIPAAAEAILIARDLRLAELTGARLHFGHVSTAEGIGLIREAKARGSAVTCDTAPPYFALNETAIVDFRTYAKLSPPLRTEADRIGVIEGLADGTIDAIASDHAPSDADDKRLPFAQARAGGTGLATLLGVTMSLVHAGSLSLSRAMALLTAEPARLLGIEAGSLKIGGRADLCLFAPDEAWQVEAGALPGRAQNTPFDGAVLRGRVRGTWKNGRQVFAA</sequence>
<dbReference type="STRING" id="1231623.Tasa_003_094"/>
<dbReference type="GO" id="GO:0006145">
    <property type="term" value="P:purine nucleobase catabolic process"/>
    <property type="evidence" value="ECO:0007669"/>
    <property type="project" value="TreeGrafter"/>
</dbReference>
<dbReference type="Gene3D" id="3.20.20.140">
    <property type="entry name" value="Metal-dependent hydrolases"/>
    <property type="match status" value="1"/>
</dbReference>
<feature type="domain" description="Amidohydrolase 3" evidence="3">
    <location>
        <begin position="346"/>
        <end position="424"/>
    </location>
</feature>
<gene>
    <name evidence="5" type="ORF">Tasa_003_094</name>
</gene>
<comment type="caution">
    <text evidence="5">The sequence shown here is derived from an EMBL/GenBank/DDBJ whole genome shotgun (WGS) entry which is preliminary data.</text>
</comment>
<dbReference type="InterPro" id="IPR024403">
    <property type="entry name" value="DHOase_cat"/>
</dbReference>
<organism evidence="5 6">
    <name type="scientific">Tanticharoenia sakaeratensis NBRC 103193</name>
    <dbReference type="NCBI Taxonomy" id="1231623"/>
    <lineage>
        <taxon>Bacteria</taxon>
        <taxon>Pseudomonadati</taxon>
        <taxon>Pseudomonadota</taxon>
        <taxon>Alphaproteobacteria</taxon>
        <taxon>Acetobacterales</taxon>
        <taxon>Acetobacteraceae</taxon>
        <taxon>Tanticharoenia</taxon>
    </lineage>
</organism>
<evidence type="ECO:0000313" key="5">
    <source>
        <dbReference type="EMBL" id="GAN52916.1"/>
    </source>
</evidence>
<evidence type="ECO:0000313" key="6">
    <source>
        <dbReference type="Proteomes" id="UP000032679"/>
    </source>
</evidence>
<reference evidence="5 6" key="1">
    <citation type="submission" date="2012-10" db="EMBL/GenBank/DDBJ databases">
        <title>Genome sequencing of Tanticharoenia sakaeratensis NBRC 103193.</title>
        <authorList>
            <person name="Azuma Y."/>
            <person name="Hadano H."/>
            <person name="Hirakawa H."/>
            <person name="Matsushita K."/>
        </authorList>
    </citation>
    <scope>NUCLEOTIDE SEQUENCE [LARGE SCALE GENOMIC DNA]</scope>
    <source>
        <strain evidence="5 6">NBRC 103193</strain>
    </source>
</reference>
<dbReference type="OrthoDB" id="9803027at2"/>
<dbReference type="GO" id="GO:0004151">
    <property type="term" value="F:dihydroorotase activity"/>
    <property type="evidence" value="ECO:0007669"/>
    <property type="project" value="InterPro"/>
</dbReference>
<dbReference type="GO" id="GO:0006221">
    <property type="term" value="P:pyrimidine nucleotide biosynthetic process"/>
    <property type="evidence" value="ECO:0007669"/>
    <property type="project" value="UniProtKB-KW"/>
</dbReference>
<accession>A0A0D6MHE1</accession>
<evidence type="ECO:0000259" key="4">
    <source>
        <dbReference type="Pfam" id="PF12890"/>
    </source>
</evidence>
<dbReference type="Pfam" id="PF12890">
    <property type="entry name" value="DHOase"/>
    <property type="match status" value="1"/>
</dbReference>
<dbReference type="Gene3D" id="2.30.40.10">
    <property type="entry name" value="Urease, subunit C, domain 1"/>
    <property type="match status" value="1"/>
</dbReference>
<dbReference type="SUPFAM" id="SSF51556">
    <property type="entry name" value="Metallo-dependent hydrolases"/>
    <property type="match status" value="1"/>
</dbReference>
<keyword evidence="2" id="KW-0665">Pyrimidine biosynthesis</keyword>
<dbReference type="EMBL" id="BALE01000003">
    <property type="protein sequence ID" value="GAN52916.1"/>
    <property type="molecule type" value="Genomic_DNA"/>
</dbReference>
<dbReference type="GO" id="GO:0004038">
    <property type="term" value="F:allantoinase activity"/>
    <property type="evidence" value="ECO:0007669"/>
    <property type="project" value="TreeGrafter"/>
</dbReference>
<dbReference type="Pfam" id="PF07969">
    <property type="entry name" value="Amidohydro_3"/>
    <property type="match status" value="1"/>
</dbReference>
<evidence type="ECO:0000256" key="2">
    <source>
        <dbReference type="ARBA" id="ARBA00022975"/>
    </source>
</evidence>
<dbReference type="InterPro" id="IPR004722">
    <property type="entry name" value="DHOase"/>
</dbReference>
<evidence type="ECO:0000259" key="3">
    <source>
        <dbReference type="Pfam" id="PF07969"/>
    </source>
</evidence>
<keyword evidence="1" id="KW-0862">Zinc</keyword>
<dbReference type="InterPro" id="IPR032466">
    <property type="entry name" value="Metal_Hydrolase"/>
</dbReference>
<evidence type="ECO:0000256" key="1">
    <source>
        <dbReference type="ARBA" id="ARBA00022833"/>
    </source>
</evidence>
<dbReference type="NCBIfam" id="TIGR00857">
    <property type="entry name" value="pyrC_multi"/>
    <property type="match status" value="1"/>
</dbReference>
<name>A0A0D6MHE1_9PROT</name>
<dbReference type="GO" id="GO:0046872">
    <property type="term" value="F:metal ion binding"/>
    <property type="evidence" value="ECO:0007669"/>
    <property type="project" value="InterPro"/>
</dbReference>
<dbReference type="SUPFAM" id="SSF51338">
    <property type="entry name" value="Composite domain of metallo-dependent hydrolases"/>
    <property type="match status" value="1"/>
</dbReference>
<keyword evidence="6" id="KW-1185">Reference proteome</keyword>
<dbReference type="InterPro" id="IPR013108">
    <property type="entry name" value="Amidohydro_3"/>
</dbReference>
<dbReference type="RefSeq" id="WP_048846317.1">
    <property type="nucleotide sequence ID" value="NZ_BALE01000003.1"/>
</dbReference>
<protein>
    <submittedName>
        <fullName evidence="5">Dihydroorotase</fullName>
    </submittedName>
</protein>
<proteinExistence type="predicted"/>
<dbReference type="InterPro" id="IPR050138">
    <property type="entry name" value="DHOase/Allantoinase_Hydrolase"/>
</dbReference>
<dbReference type="CDD" id="cd01317">
    <property type="entry name" value="DHOase_IIa"/>
    <property type="match status" value="1"/>
</dbReference>